<reference evidence="1 2" key="1">
    <citation type="submission" date="2009-01" db="EMBL/GenBank/DDBJ databases">
        <authorList>
            <person name="Fulton L."/>
            <person name="Clifton S."/>
            <person name="Chinwalla A.T."/>
            <person name="Mitreva M."/>
            <person name="Sodergren E."/>
            <person name="Weinstock G."/>
            <person name="Clifton S."/>
            <person name="Dooling D.J."/>
            <person name="Fulton B."/>
            <person name="Minx P."/>
            <person name="Pepin K.H."/>
            <person name="Johnson M."/>
            <person name="Bhonagiri V."/>
            <person name="Nash W.E."/>
            <person name="Mardis E.R."/>
            <person name="Wilson R.K."/>
        </authorList>
    </citation>
    <scope>NUCLEOTIDE SEQUENCE [LARGE SCALE GENOMIC DNA]</scope>
    <source>
        <strain evidence="1 2">ATCC 33806</strain>
    </source>
</reference>
<protein>
    <submittedName>
        <fullName evidence="1">Uncharacterized protein</fullName>
    </submittedName>
</protein>
<proteinExistence type="predicted"/>
<name>C0E7Q8_9CORY</name>
<gene>
    <name evidence="1" type="ORF">CORMATOL_03050</name>
</gene>
<dbReference type="HOGENOM" id="CLU_3288188_0_0_11"/>
<accession>C0E7Q8</accession>
<evidence type="ECO:0000313" key="1">
    <source>
        <dbReference type="EMBL" id="EEG25434.1"/>
    </source>
</evidence>
<dbReference type="Proteomes" id="UP000006247">
    <property type="component" value="Unassembled WGS sequence"/>
</dbReference>
<evidence type="ECO:0000313" key="2">
    <source>
        <dbReference type="Proteomes" id="UP000006247"/>
    </source>
</evidence>
<sequence length="40" mass="4679">MWFHQHGCSKAFGVKRLILACCSVFSSFLSFPFFIVYLFL</sequence>
<organism evidence="1 2">
    <name type="scientific">Corynebacterium matruchotii ATCC 33806</name>
    <dbReference type="NCBI Taxonomy" id="566549"/>
    <lineage>
        <taxon>Bacteria</taxon>
        <taxon>Bacillati</taxon>
        <taxon>Actinomycetota</taxon>
        <taxon>Actinomycetes</taxon>
        <taxon>Mycobacteriales</taxon>
        <taxon>Corynebacteriaceae</taxon>
        <taxon>Corynebacterium</taxon>
    </lineage>
</organism>
<dbReference type="AlphaFoldDB" id="C0E7Q8"/>
<dbReference type="EMBL" id="ACEB01000053">
    <property type="protein sequence ID" value="EEG25434.1"/>
    <property type="molecule type" value="Genomic_DNA"/>
</dbReference>
<comment type="caution">
    <text evidence="1">The sequence shown here is derived from an EMBL/GenBank/DDBJ whole genome shotgun (WGS) entry which is preliminary data.</text>
</comment>